<protein>
    <submittedName>
        <fullName evidence="1">Uncharacterized protein</fullName>
    </submittedName>
</protein>
<reference evidence="1" key="1">
    <citation type="submission" date="2021-01" db="EMBL/GenBank/DDBJ databases">
        <authorList>
            <consortium name="Genoscope - CEA"/>
            <person name="William W."/>
        </authorList>
    </citation>
    <scope>NUCLEOTIDE SEQUENCE</scope>
</reference>
<evidence type="ECO:0000313" key="1">
    <source>
        <dbReference type="EMBL" id="CAD8187309.1"/>
    </source>
</evidence>
<organism evidence="1 2">
    <name type="scientific">Paramecium pentaurelia</name>
    <dbReference type="NCBI Taxonomy" id="43138"/>
    <lineage>
        <taxon>Eukaryota</taxon>
        <taxon>Sar</taxon>
        <taxon>Alveolata</taxon>
        <taxon>Ciliophora</taxon>
        <taxon>Intramacronucleata</taxon>
        <taxon>Oligohymenophorea</taxon>
        <taxon>Peniculida</taxon>
        <taxon>Parameciidae</taxon>
        <taxon>Paramecium</taxon>
    </lineage>
</organism>
<name>A0A8S1WGM4_9CILI</name>
<evidence type="ECO:0000313" key="2">
    <source>
        <dbReference type="Proteomes" id="UP000689195"/>
    </source>
</evidence>
<dbReference type="Proteomes" id="UP000689195">
    <property type="component" value="Unassembled WGS sequence"/>
</dbReference>
<gene>
    <name evidence="1" type="ORF">PPENT_87.1.T0890007</name>
</gene>
<accession>A0A8S1WGM4</accession>
<proteinExistence type="predicted"/>
<dbReference type="AlphaFoldDB" id="A0A8S1WGM4"/>
<sequence>MILIVKKEDNFKIYKKFFQTIQLLLFQKIFTIRIYQTFIEEISMPKLGQVLAQDSFTCQLVLMLKYVALNYNYHFIENQLLHYIVSMYYPDLKNIKMNIFHKFEFKEDINQFQLPMQNLKLIYGQLLKRANKKCRLNNILYEISRIQFILEQSFGRCILQCSYQLGKKLSKNSNDIFIDRITETNRLVVQPAEQLYQDQVQEHYLNKPLDILKKHD</sequence>
<comment type="caution">
    <text evidence="1">The sequence shown here is derived from an EMBL/GenBank/DDBJ whole genome shotgun (WGS) entry which is preliminary data.</text>
</comment>
<keyword evidence="2" id="KW-1185">Reference proteome</keyword>
<dbReference type="EMBL" id="CAJJDO010000089">
    <property type="protein sequence ID" value="CAD8187309.1"/>
    <property type="molecule type" value="Genomic_DNA"/>
</dbReference>